<evidence type="ECO:0000256" key="1">
    <source>
        <dbReference type="ARBA" id="ARBA00003294"/>
    </source>
</evidence>
<evidence type="ECO:0000256" key="10">
    <source>
        <dbReference type="ARBA" id="ARBA00023270"/>
    </source>
</evidence>
<comment type="subcellular location">
    <subcellularLocation>
        <location evidence="12">Cytoplasm</location>
    </subcellularLocation>
</comment>
<dbReference type="InterPro" id="IPR020624">
    <property type="entry name" value="Schiff_base-form_aldolases_CS"/>
</dbReference>
<keyword evidence="15" id="KW-1185">Reference proteome</keyword>
<reference evidence="14 15" key="1">
    <citation type="submission" date="2024-06" db="EMBL/GenBank/DDBJ databases">
        <title>Genomic Encyclopedia of Type Strains, Phase IV (KMG-IV): sequencing the most valuable type-strain genomes for metagenomic binning, comparative biology and taxonomic classification.</title>
        <authorList>
            <person name="Goeker M."/>
        </authorList>
    </citation>
    <scope>NUCLEOTIDE SEQUENCE [LARGE SCALE GENOMIC DNA]</scope>
    <source>
        <strain evidence="14 15">DSM 23520</strain>
    </source>
</reference>
<proteinExistence type="inferred from homology"/>
<keyword evidence="6 12" id="KW-0028">Amino-acid biosynthesis</keyword>
<evidence type="ECO:0000256" key="8">
    <source>
        <dbReference type="ARBA" id="ARBA00023154"/>
    </source>
</evidence>
<accession>A0ABV2KRI6</accession>
<gene>
    <name evidence="12" type="primary">dapA</name>
    <name evidence="14" type="ORF">ABID56_000271</name>
</gene>
<dbReference type="PROSITE" id="PS00666">
    <property type="entry name" value="DHDPS_2"/>
    <property type="match status" value="1"/>
</dbReference>
<keyword evidence="9 12" id="KW-0456">Lyase</keyword>
<evidence type="ECO:0000313" key="15">
    <source>
        <dbReference type="Proteomes" id="UP001549167"/>
    </source>
</evidence>
<feature type="binding site" evidence="12">
    <location>
        <position position="46"/>
    </location>
    <ligand>
        <name>pyruvate</name>
        <dbReference type="ChEBI" id="CHEBI:15361"/>
    </ligand>
</feature>
<keyword evidence="5 12" id="KW-0963">Cytoplasm</keyword>
<keyword evidence="10 12" id="KW-0704">Schiff base</keyword>
<dbReference type="CDD" id="cd00950">
    <property type="entry name" value="DHDPS"/>
    <property type="match status" value="1"/>
</dbReference>
<dbReference type="HAMAP" id="MF_00418">
    <property type="entry name" value="DapA"/>
    <property type="match status" value="1"/>
</dbReference>
<dbReference type="RefSeq" id="WP_354218643.1">
    <property type="nucleotide sequence ID" value="NZ_JBEPMX010000001.1"/>
</dbReference>
<organism evidence="14 15">
    <name type="scientific">Alkalibacillus flavidus</name>
    <dbReference type="NCBI Taxonomy" id="546021"/>
    <lineage>
        <taxon>Bacteria</taxon>
        <taxon>Bacillati</taxon>
        <taxon>Bacillota</taxon>
        <taxon>Bacilli</taxon>
        <taxon>Bacillales</taxon>
        <taxon>Bacillaceae</taxon>
        <taxon>Alkalibacillus</taxon>
    </lineage>
</organism>
<feature type="site" description="Part of a proton relay during catalysis" evidence="12">
    <location>
        <position position="45"/>
    </location>
</feature>
<dbReference type="Gene3D" id="3.20.20.70">
    <property type="entry name" value="Aldolase class I"/>
    <property type="match status" value="1"/>
</dbReference>
<evidence type="ECO:0000256" key="4">
    <source>
        <dbReference type="ARBA" id="ARBA00012086"/>
    </source>
</evidence>
<evidence type="ECO:0000256" key="5">
    <source>
        <dbReference type="ARBA" id="ARBA00022490"/>
    </source>
</evidence>
<evidence type="ECO:0000313" key="14">
    <source>
        <dbReference type="EMBL" id="MET3682192.1"/>
    </source>
</evidence>
<comment type="similarity">
    <text evidence="3 12 13">Belongs to the DapA family.</text>
</comment>
<evidence type="ECO:0000256" key="12">
    <source>
        <dbReference type="HAMAP-Rule" id="MF_00418"/>
    </source>
</evidence>
<dbReference type="EC" id="4.3.3.7" evidence="4 12"/>
<dbReference type="SUPFAM" id="SSF51569">
    <property type="entry name" value="Aldolase"/>
    <property type="match status" value="1"/>
</dbReference>
<comment type="caution">
    <text evidence="14">The sequence shown here is derived from an EMBL/GenBank/DDBJ whole genome shotgun (WGS) entry which is preliminary data.</text>
</comment>
<name>A0ABV2KRI6_9BACI</name>
<dbReference type="InterPro" id="IPR002220">
    <property type="entry name" value="DapA-like"/>
</dbReference>
<dbReference type="Proteomes" id="UP001549167">
    <property type="component" value="Unassembled WGS sequence"/>
</dbReference>
<dbReference type="PIRSF" id="PIRSF001365">
    <property type="entry name" value="DHDPS"/>
    <property type="match status" value="1"/>
</dbReference>
<feature type="active site" description="Schiff-base intermediate with substrate" evidence="12">
    <location>
        <position position="162"/>
    </location>
</feature>
<evidence type="ECO:0000256" key="3">
    <source>
        <dbReference type="ARBA" id="ARBA00007592"/>
    </source>
</evidence>
<dbReference type="EMBL" id="JBEPMX010000001">
    <property type="protein sequence ID" value="MET3682192.1"/>
    <property type="molecule type" value="Genomic_DNA"/>
</dbReference>
<evidence type="ECO:0000256" key="11">
    <source>
        <dbReference type="ARBA" id="ARBA00047836"/>
    </source>
</evidence>
<dbReference type="Pfam" id="PF00701">
    <property type="entry name" value="DHDPS"/>
    <property type="match status" value="1"/>
</dbReference>
<dbReference type="PANTHER" id="PTHR12128:SF66">
    <property type="entry name" value="4-HYDROXY-2-OXOGLUTARATE ALDOLASE, MITOCHONDRIAL"/>
    <property type="match status" value="1"/>
</dbReference>
<keyword evidence="7 12" id="KW-0220">Diaminopimelate biosynthesis</keyword>
<evidence type="ECO:0000256" key="2">
    <source>
        <dbReference type="ARBA" id="ARBA00005120"/>
    </source>
</evidence>
<dbReference type="PRINTS" id="PR00146">
    <property type="entry name" value="DHPICSNTHASE"/>
</dbReference>
<protein>
    <recommendedName>
        <fullName evidence="4 12">4-hydroxy-tetrahydrodipicolinate synthase</fullName>
        <shortName evidence="12">HTPA synthase</shortName>
        <ecNumber evidence="4 12">4.3.3.7</ecNumber>
    </recommendedName>
</protein>
<dbReference type="InterPro" id="IPR020625">
    <property type="entry name" value="Schiff_base-form_aldolases_AS"/>
</dbReference>
<comment type="pathway">
    <text evidence="2 12">Amino-acid biosynthesis; L-lysine biosynthesis via DAP pathway; (S)-tetrahydrodipicolinate from L-aspartate: step 3/4.</text>
</comment>
<evidence type="ECO:0000256" key="9">
    <source>
        <dbReference type="ARBA" id="ARBA00023239"/>
    </source>
</evidence>
<comment type="catalytic activity">
    <reaction evidence="11 12">
        <text>L-aspartate 4-semialdehyde + pyruvate = (2S,4S)-4-hydroxy-2,3,4,5-tetrahydrodipicolinate + H2O + H(+)</text>
        <dbReference type="Rhea" id="RHEA:34171"/>
        <dbReference type="ChEBI" id="CHEBI:15361"/>
        <dbReference type="ChEBI" id="CHEBI:15377"/>
        <dbReference type="ChEBI" id="CHEBI:15378"/>
        <dbReference type="ChEBI" id="CHEBI:67139"/>
        <dbReference type="ChEBI" id="CHEBI:537519"/>
        <dbReference type="EC" id="4.3.3.7"/>
    </reaction>
</comment>
<comment type="function">
    <text evidence="1 12">Catalyzes the condensation of (S)-aspartate-beta-semialdehyde [(S)-ASA] and pyruvate to 4-hydroxy-tetrahydrodipicolinate (HTPA).</text>
</comment>
<dbReference type="InterPro" id="IPR005263">
    <property type="entry name" value="DapA"/>
</dbReference>
<dbReference type="PANTHER" id="PTHR12128">
    <property type="entry name" value="DIHYDRODIPICOLINATE SYNTHASE"/>
    <property type="match status" value="1"/>
</dbReference>
<evidence type="ECO:0000256" key="13">
    <source>
        <dbReference type="PIRNR" id="PIRNR001365"/>
    </source>
</evidence>
<dbReference type="GO" id="GO:0008840">
    <property type="term" value="F:4-hydroxy-tetrahydrodipicolinate synthase activity"/>
    <property type="evidence" value="ECO:0007669"/>
    <property type="project" value="UniProtKB-EC"/>
</dbReference>
<dbReference type="PROSITE" id="PS00665">
    <property type="entry name" value="DHDPS_1"/>
    <property type="match status" value="1"/>
</dbReference>
<evidence type="ECO:0000256" key="7">
    <source>
        <dbReference type="ARBA" id="ARBA00022915"/>
    </source>
</evidence>
<feature type="site" description="Part of a proton relay during catalysis" evidence="12">
    <location>
        <position position="108"/>
    </location>
</feature>
<evidence type="ECO:0000256" key="6">
    <source>
        <dbReference type="ARBA" id="ARBA00022605"/>
    </source>
</evidence>
<dbReference type="SMART" id="SM01130">
    <property type="entry name" value="DHDPS"/>
    <property type="match status" value="1"/>
</dbReference>
<sequence>MNFGRVLTAMVTPFDSIGRLDLKKTEQLVTHLVDHGSDGLVLGGTTGESPTLTHDEKLQLFRHVVQLVDDEVTIIAGTGSNHTASAAELTKEASETGVDGIMLVTPYYNKPNPAGLYQHFTTIANETDLPVMLYNIPGRSVINMPVETTVALSKVANIVSIKDASGDLSMMSDIIQQTSDDFSLYSGEDHLTLPSLAVGSHGVVSVASHVIGDQMKDMVKAYMAGDNMKAAARHRELLPVMRACFMAPSPAPVKAALNYLGVDVGSVRQPLVDLTFEEFNDLQKVLDRID</sequence>
<dbReference type="InterPro" id="IPR013785">
    <property type="entry name" value="Aldolase_TIM"/>
</dbReference>
<feature type="binding site" evidence="12">
    <location>
        <position position="204"/>
    </location>
    <ligand>
        <name>pyruvate</name>
        <dbReference type="ChEBI" id="CHEBI:15361"/>
    </ligand>
</feature>
<keyword evidence="8 12" id="KW-0457">Lysine biosynthesis</keyword>
<dbReference type="NCBIfam" id="TIGR00674">
    <property type="entry name" value="dapA"/>
    <property type="match status" value="1"/>
</dbReference>
<comment type="subunit">
    <text evidence="12">Homotetramer; dimer of dimers.</text>
</comment>
<feature type="active site" description="Proton donor/acceptor" evidence="12">
    <location>
        <position position="134"/>
    </location>
</feature>
<comment type="caution">
    <text evidence="12">Was originally thought to be a dihydrodipicolinate synthase (DHDPS), catalyzing the condensation of (S)-aspartate-beta-semialdehyde [(S)-ASA] and pyruvate to dihydrodipicolinate (DHDP). However, it was shown in E.coli that the product of the enzymatic reaction is not dihydrodipicolinate but in fact (4S)-4-hydroxy-2,3,4,5-tetrahydro-(2S)-dipicolinic acid (HTPA), and that the consecutive dehydration reaction leading to DHDP is not spontaneous but catalyzed by DapB.</text>
</comment>